<dbReference type="InterPro" id="IPR049281">
    <property type="entry name" value="BVU_3817-like_C_sf"/>
</dbReference>
<evidence type="ECO:0000259" key="1">
    <source>
        <dbReference type="Pfam" id="PF18347"/>
    </source>
</evidence>
<name>A0A9D1GPG3_9BACT</name>
<dbReference type="InterPro" id="IPR049282">
    <property type="entry name" value="BVU_3817_N_sf"/>
</dbReference>
<evidence type="ECO:0000313" key="3">
    <source>
        <dbReference type="EMBL" id="HIT47646.1"/>
    </source>
</evidence>
<sequence>MTKILSVSGQHGLFQYVAQARSGVIAENLADRRRTVLGATSRISTLADISIFTSEGEMKLADVFLALNKALDGAEAPSSKAPEKEVTALFEKAVPNYDPDRFYLSHMRKVLDWYSQLVKYASLDFVKEDEGESGEAAEA</sequence>
<proteinExistence type="predicted"/>
<dbReference type="Pfam" id="PF21186">
    <property type="entry name" value="DUF6852"/>
    <property type="match status" value="1"/>
</dbReference>
<organism evidence="3 4">
    <name type="scientific">Candidatus Cryptobacteroides merdipullorum</name>
    <dbReference type="NCBI Taxonomy" id="2840771"/>
    <lineage>
        <taxon>Bacteria</taxon>
        <taxon>Pseudomonadati</taxon>
        <taxon>Bacteroidota</taxon>
        <taxon>Bacteroidia</taxon>
        <taxon>Bacteroidales</taxon>
        <taxon>Candidatus Cryptobacteroides</taxon>
    </lineage>
</organism>
<feature type="domain" description="DUF5606" evidence="1">
    <location>
        <begin position="1"/>
        <end position="46"/>
    </location>
</feature>
<dbReference type="Gene3D" id="1.10.10.1650">
    <property type="match status" value="1"/>
</dbReference>
<comment type="caution">
    <text evidence="3">The sequence shown here is derived from an EMBL/GenBank/DDBJ whole genome shotgun (WGS) entry which is preliminary data.</text>
</comment>
<dbReference type="Proteomes" id="UP000886881">
    <property type="component" value="Unassembled WGS sequence"/>
</dbReference>
<feature type="domain" description="DUF6852" evidence="2">
    <location>
        <begin position="49"/>
        <end position="115"/>
    </location>
</feature>
<dbReference type="Gene3D" id="2.30.30.730">
    <property type="match status" value="1"/>
</dbReference>
<protein>
    <submittedName>
        <fullName evidence="3">DUF5606 domain-containing protein</fullName>
    </submittedName>
</protein>
<evidence type="ECO:0000313" key="4">
    <source>
        <dbReference type="Proteomes" id="UP000886881"/>
    </source>
</evidence>
<dbReference type="InterPro" id="IPR049280">
    <property type="entry name" value="DUF6852"/>
</dbReference>
<evidence type="ECO:0000259" key="2">
    <source>
        <dbReference type="Pfam" id="PF21186"/>
    </source>
</evidence>
<accession>A0A9D1GPG3</accession>
<dbReference type="InterPro" id="IPR041218">
    <property type="entry name" value="DUF5606"/>
</dbReference>
<dbReference type="EMBL" id="DVLC01000133">
    <property type="protein sequence ID" value="HIT47646.1"/>
    <property type="molecule type" value="Genomic_DNA"/>
</dbReference>
<reference evidence="3" key="1">
    <citation type="submission" date="2020-10" db="EMBL/GenBank/DDBJ databases">
        <authorList>
            <person name="Gilroy R."/>
        </authorList>
    </citation>
    <scope>NUCLEOTIDE SEQUENCE</scope>
    <source>
        <strain evidence="3">ChiHecec2B26-709</strain>
    </source>
</reference>
<reference evidence="3" key="2">
    <citation type="journal article" date="2021" name="PeerJ">
        <title>Extensive microbial diversity within the chicken gut microbiome revealed by metagenomics and culture.</title>
        <authorList>
            <person name="Gilroy R."/>
            <person name="Ravi A."/>
            <person name="Getino M."/>
            <person name="Pursley I."/>
            <person name="Horton D.L."/>
            <person name="Alikhan N.F."/>
            <person name="Baker D."/>
            <person name="Gharbi K."/>
            <person name="Hall N."/>
            <person name="Watson M."/>
            <person name="Adriaenssens E.M."/>
            <person name="Foster-Nyarko E."/>
            <person name="Jarju S."/>
            <person name="Secka A."/>
            <person name="Antonio M."/>
            <person name="Oren A."/>
            <person name="Chaudhuri R.R."/>
            <person name="La Ragione R."/>
            <person name="Hildebrand F."/>
            <person name="Pallen M.J."/>
        </authorList>
    </citation>
    <scope>NUCLEOTIDE SEQUENCE</scope>
    <source>
        <strain evidence="3">ChiHecec2B26-709</strain>
    </source>
</reference>
<dbReference type="AlphaFoldDB" id="A0A9D1GPG3"/>
<dbReference type="Pfam" id="PF18347">
    <property type="entry name" value="DUF5606"/>
    <property type="match status" value="1"/>
</dbReference>
<gene>
    <name evidence="3" type="ORF">IAC35_07315</name>
</gene>